<proteinExistence type="predicted"/>
<name>A0A3A3FVE7_9BURK</name>
<gene>
    <name evidence="7" type="ORF">D3871_11035</name>
</gene>
<evidence type="ECO:0000256" key="5">
    <source>
        <dbReference type="SAM" id="Phobius"/>
    </source>
</evidence>
<evidence type="ECO:0000256" key="1">
    <source>
        <dbReference type="ARBA" id="ARBA00004370"/>
    </source>
</evidence>
<dbReference type="EMBL" id="QYUO01000001">
    <property type="protein sequence ID" value="RJG00087.1"/>
    <property type="molecule type" value="Genomic_DNA"/>
</dbReference>
<sequence length="355" mass="39211">MPWIGVVVQLLIAVPVVAVIHSVAVNILQRLAASLPYSRRLVQYGHRAAGTVLFLLIAQVLLRNAADSLPGIATARHVAALALIASVTWLGVRCVRAVAHTIIEFNPADVPDNLQARRIQTQTRVLARSVMAVIILIGTGTALSTMPILRQIGTSLLASAGVAGLVVGFAAKPVLGNLLAGMQIALTQPIRLEDVVIVQNEWGQVEEITGTYVVVRIWDQRRMIVPLQWFIENPFQNWTRTNSDILGTVTVWADYRMPVEPLRLEAERICSKAPEWDKRLCLTQVVDAGERAMQIRVLVSAGDAGRSWDLRCRVREGLIDFVQREYPEYLPRMRAEVLAEGPMRSPSDTDDARLT</sequence>
<comment type="caution">
    <text evidence="7">The sequence shown here is derived from an EMBL/GenBank/DDBJ whole genome shotgun (WGS) entry which is preliminary data.</text>
</comment>
<evidence type="ECO:0000256" key="4">
    <source>
        <dbReference type="ARBA" id="ARBA00023136"/>
    </source>
</evidence>
<reference evidence="8" key="1">
    <citation type="submission" date="2018-09" db="EMBL/GenBank/DDBJ databases">
        <authorList>
            <person name="Zhu H."/>
        </authorList>
    </citation>
    <scope>NUCLEOTIDE SEQUENCE [LARGE SCALE GENOMIC DNA]</scope>
    <source>
        <strain evidence="8">K1R23-30</strain>
    </source>
</reference>
<dbReference type="Pfam" id="PF00924">
    <property type="entry name" value="MS_channel_2nd"/>
    <property type="match status" value="1"/>
</dbReference>
<dbReference type="SUPFAM" id="SSF50182">
    <property type="entry name" value="Sm-like ribonucleoproteins"/>
    <property type="match status" value="1"/>
</dbReference>
<feature type="transmembrane region" description="Helical" evidence="5">
    <location>
        <begin position="125"/>
        <end position="149"/>
    </location>
</feature>
<dbReference type="GO" id="GO:0008381">
    <property type="term" value="F:mechanosensitive monoatomic ion channel activity"/>
    <property type="evidence" value="ECO:0007669"/>
    <property type="project" value="UniProtKB-ARBA"/>
</dbReference>
<dbReference type="InterPro" id="IPR010920">
    <property type="entry name" value="LSM_dom_sf"/>
</dbReference>
<dbReference type="InterPro" id="IPR006685">
    <property type="entry name" value="MscS_channel_2nd"/>
</dbReference>
<dbReference type="Gene3D" id="1.10.287.1260">
    <property type="match status" value="1"/>
</dbReference>
<protein>
    <submittedName>
        <fullName evidence="7">Mechanosensitive ion channel family protein</fullName>
    </submittedName>
</protein>
<keyword evidence="4 5" id="KW-0472">Membrane</keyword>
<dbReference type="InterPro" id="IPR023408">
    <property type="entry name" value="MscS_beta-dom_sf"/>
</dbReference>
<dbReference type="Proteomes" id="UP000265955">
    <property type="component" value="Unassembled WGS sequence"/>
</dbReference>
<evidence type="ECO:0000256" key="3">
    <source>
        <dbReference type="ARBA" id="ARBA00022989"/>
    </source>
</evidence>
<evidence type="ECO:0000256" key="2">
    <source>
        <dbReference type="ARBA" id="ARBA00022692"/>
    </source>
</evidence>
<feature type="domain" description="Mechanosensitive ion channel MscS" evidence="6">
    <location>
        <begin position="174"/>
        <end position="240"/>
    </location>
</feature>
<dbReference type="PANTHER" id="PTHR30566:SF25">
    <property type="entry name" value="INNER MEMBRANE PROTEIN"/>
    <property type="match status" value="1"/>
</dbReference>
<feature type="transmembrane region" description="Helical" evidence="5">
    <location>
        <begin position="155"/>
        <end position="175"/>
    </location>
</feature>
<dbReference type="Gene3D" id="2.30.30.60">
    <property type="match status" value="1"/>
</dbReference>
<comment type="subcellular location">
    <subcellularLocation>
        <location evidence="1">Membrane</location>
    </subcellularLocation>
</comment>
<evidence type="ECO:0000259" key="6">
    <source>
        <dbReference type="Pfam" id="PF00924"/>
    </source>
</evidence>
<feature type="transmembrane region" description="Helical" evidence="5">
    <location>
        <begin position="72"/>
        <end position="92"/>
    </location>
</feature>
<dbReference type="AlphaFoldDB" id="A0A3A3FVE7"/>
<feature type="transmembrane region" description="Helical" evidence="5">
    <location>
        <begin position="6"/>
        <end position="28"/>
    </location>
</feature>
<accession>A0A3A3FVE7</accession>
<evidence type="ECO:0000313" key="8">
    <source>
        <dbReference type="Proteomes" id="UP000265955"/>
    </source>
</evidence>
<feature type="transmembrane region" description="Helical" evidence="5">
    <location>
        <begin position="48"/>
        <end position="66"/>
    </location>
</feature>
<keyword evidence="2 5" id="KW-0812">Transmembrane</keyword>
<dbReference type="PANTHER" id="PTHR30566">
    <property type="entry name" value="YNAI-RELATED MECHANOSENSITIVE ION CHANNEL"/>
    <property type="match status" value="1"/>
</dbReference>
<keyword evidence="8" id="KW-1185">Reference proteome</keyword>
<organism evidence="7 8">
    <name type="scientific">Noviherbaspirillum saxi</name>
    <dbReference type="NCBI Taxonomy" id="2320863"/>
    <lineage>
        <taxon>Bacteria</taxon>
        <taxon>Pseudomonadati</taxon>
        <taxon>Pseudomonadota</taxon>
        <taxon>Betaproteobacteria</taxon>
        <taxon>Burkholderiales</taxon>
        <taxon>Oxalobacteraceae</taxon>
        <taxon>Noviherbaspirillum</taxon>
    </lineage>
</organism>
<evidence type="ECO:0000313" key="7">
    <source>
        <dbReference type="EMBL" id="RJG00087.1"/>
    </source>
</evidence>
<dbReference type="GO" id="GO:0016020">
    <property type="term" value="C:membrane"/>
    <property type="evidence" value="ECO:0007669"/>
    <property type="project" value="UniProtKB-SubCell"/>
</dbReference>
<dbReference type="OrthoDB" id="9792218at2"/>
<keyword evidence="3 5" id="KW-1133">Transmembrane helix</keyword>